<gene>
    <name evidence="3" type="ORF">SEPMUDRAFT_35082</name>
</gene>
<reference evidence="3" key="2">
    <citation type="submission" date="2012-07" db="EMBL/GenBank/DDBJ databases">
        <title>Genome evolution in poplar pathogens from wild and recently domesticated pathosystems.</title>
        <authorList>
            <consortium name="DOE Joint Genome Institute"/>
            <person name="Dhillon B."/>
            <person name="Feau N."/>
            <person name="Sakalidis M.L."/>
            <person name="Gill N."/>
            <person name="Aerts A."/>
            <person name="Ohm R."/>
            <person name="LaButti K."/>
            <person name="Pangilinan J."/>
            <person name="Lindquist E."/>
            <person name="Copeland A."/>
            <person name="Beauseigle S."/>
            <person name="Grigoriev I.V."/>
            <person name="Goodwin S.B."/>
            <person name="Tanguay P."/>
            <person name="Hamelin R.C."/>
        </authorList>
    </citation>
    <scope>NUCLEOTIDE SEQUENCE</scope>
    <source>
        <strain evidence="3">SO2202</strain>
    </source>
</reference>
<evidence type="ECO:0000313" key="4">
    <source>
        <dbReference type="Proteomes" id="UP000016931"/>
    </source>
</evidence>
<dbReference type="eggNOG" id="ENOG502SUV6">
    <property type="taxonomic scope" value="Eukaryota"/>
</dbReference>
<evidence type="ECO:0000313" key="3">
    <source>
        <dbReference type="EMBL" id="EMF17495.1"/>
    </source>
</evidence>
<dbReference type="OrthoDB" id="285219at2759"/>
<feature type="domain" description="Nascent polypeptide-associated complex subunit alpha-like UBA" evidence="2">
    <location>
        <begin position="92"/>
        <end position="132"/>
    </location>
</feature>
<dbReference type="AlphaFoldDB" id="N1QJW7"/>
<dbReference type="GO" id="GO:0043066">
    <property type="term" value="P:negative regulation of apoptotic process"/>
    <property type="evidence" value="ECO:0007669"/>
    <property type="project" value="TreeGrafter"/>
</dbReference>
<sequence length="136" mass="14475">MAEERQPENVQEGADAPDVLPASKEDRKTAAALSSLDANPSEDAKPKKEADLKALNEAMKNLDMNAAKKPNNNTSATSTTATKKEEAPKKLVKVDAADVAMLADQLDMSKTKATELLRAHDANALKAIMAWVTASS</sequence>
<dbReference type="GeneID" id="27905732"/>
<proteinExistence type="predicted"/>
<dbReference type="RefSeq" id="XP_016765616.1">
    <property type="nucleotide sequence ID" value="XM_016908595.1"/>
</dbReference>
<organism evidence="3 4">
    <name type="scientific">Sphaerulina musiva (strain SO2202)</name>
    <name type="common">Poplar stem canker fungus</name>
    <name type="synonym">Septoria musiva</name>
    <dbReference type="NCBI Taxonomy" id="692275"/>
    <lineage>
        <taxon>Eukaryota</taxon>
        <taxon>Fungi</taxon>
        <taxon>Dikarya</taxon>
        <taxon>Ascomycota</taxon>
        <taxon>Pezizomycotina</taxon>
        <taxon>Dothideomycetes</taxon>
        <taxon>Dothideomycetidae</taxon>
        <taxon>Mycosphaerellales</taxon>
        <taxon>Mycosphaerellaceae</taxon>
        <taxon>Sphaerulina</taxon>
    </lineage>
</organism>
<dbReference type="EMBL" id="KB456260">
    <property type="protein sequence ID" value="EMF17495.1"/>
    <property type="molecule type" value="Genomic_DNA"/>
</dbReference>
<accession>N1QJW7</accession>
<name>N1QJW7_SPHMS</name>
<dbReference type="GO" id="GO:0050821">
    <property type="term" value="P:protein stabilization"/>
    <property type="evidence" value="ECO:0007669"/>
    <property type="project" value="TreeGrafter"/>
</dbReference>
<dbReference type="OMA" id="PQNVDAD"/>
<dbReference type="PANTHER" id="PTHR31184:SF2">
    <property type="entry name" value="HUNTINGTIN-INTERACTING PROTEIN K"/>
    <property type="match status" value="1"/>
</dbReference>
<dbReference type="PANTHER" id="PTHR31184">
    <property type="entry name" value="HUNTINGTIN-INTERACTING PROTEIN K FAMILY MEMBER"/>
    <property type="match status" value="1"/>
</dbReference>
<dbReference type="InterPro" id="IPR044034">
    <property type="entry name" value="NAC-like_UBA"/>
</dbReference>
<reference evidence="3" key="1">
    <citation type="journal article" date="2012" name="PLoS Pathog.">
        <title>Diverse lifestyles and strategies of plant pathogenesis encoded in the genomes of eighteen Dothideomycetes fungi.</title>
        <authorList>
            <person name="Ohm R.A."/>
            <person name="Feau N."/>
            <person name="Henrissat B."/>
            <person name="Schoch C.L."/>
            <person name="Horwitz B.A."/>
            <person name="Barry K.W."/>
            <person name="Condon B.J."/>
            <person name="Copeland A.C."/>
            <person name="Dhillon B."/>
            <person name="Glaser F."/>
            <person name="Hesse C.N."/>
            <person name="Kosti I."/>
            <person name="LaButti K."/>
            <person name="Lindquist E.A."/>
            <person name="Lucas S."/>
            <person name="Salamov A.A."/>
            <person name="Bradshaw R.E."/>
            <person name="Ciuffetti L."/>
            <person name="Hamelin R.C."/>
            <person name="Kema G.H.J."/>
            <person name="Lawrence C."/>
            <person name="Scott J.A."/>
            <person name="Spatafora J.W."/>
            <person name="Turgeon B.G."/>
            <person name="de Wit P.J.G.M."/>
            <person name="Zhong S."/>
            <person name="Goodwin S.B."/>
            <person name="Grigoriev I.V."/>
        </authorList>
    </citation>
    <scope>NUCLEOTIDE SEQUENCE [LARGE SCALE GENOMIC DNA]</scope>
    <source>
        <strain evidence="3">SO2202</strain>
    </source>
</reference>
<feature type="compositionally biased region" description="Low complexity" evidence="1">
    <location>
        <begin position="68"/>
        <end position="81"/>
    </location>
</feature>
<dbReference type="STRING" id="692275.N1QJW7"/>
<dbReference type="Pfam" id="PF19026">
    <property type="entry name" value="UBA_HYPK"/>
    <property type="match status" value="1"/>
</dbReference>
<protein>
    <recommendedName>
        <fullName evidence="2">Nascent polypeptide-associated complex subunit alpha-like UBA domain-containing protein</fullName>
    </recommendedName>
</protein>
<feature type="region of interest" description="Disordered" evidence="1">
    <location>
        <begin position="62"/>
        <end position="88"/>
    </location>
</feature>
<evidence type="ECO:0000259" key="2">
    <source>
        <dbReference type="Pfam" id="PF19026"/>
    </source>
</evidence>
<dbReference type="InterPro" id="IPR052617">
    <property type="entry name" value="Huntingtin-int_K"/>
</dbReference>
<feature type="region of interest" description="Disordered" evidence="1">
    <location>
        <begin position="1"/>
        <end position="49"/>
    </location>
</feature>
<keyword evidence="4" id="KW-1185">Reference proteome</keyword>
<dbReference type="HOGENOM" id="CLU_127753_1_0_1"/>
<evidence type="ECO:0000256" key="1">
    <source>
        <dbReference type="SAM" id="MobiDB-lite"/>
    </source>
</evidence>
<dbReference type="Proteomes" id="UP000016931">
    <property type="component" value="Unassembled WGS sequence"/>
</dbReference>